<evidence type="ECO:0000313" key="2">
    <source>
        <dbReference type="EMBL" id="MEX6690104.1"/>
    </source>
</evidence>
<reference evidence="2 3" key="1">
    <citation type="submission" date="2023-07" db="EMBL/GenBank/DDBJ databases">
        <authorList>
            <person name="Lian W.-H."/>
        </authorList>
    </citation>
    <scope>NUCLEOTIDE SEQUENCE [LARGE SCALE GENOMIC DNA]</scope>
    <source>
        <strain evidence="2 3">SYSU DXS3180</strain>
    </source>
</reference>
<evidence type="ECO:0000256" key="1">
    <source>
        <dbReference type="SAM" id="Phobius"/>
    </source>
</evidence>
<gene>
    <name evidence="2" type="ORF">QTN47_21525</name>
</gene>
<evidence type="ECO:0000313" key="3">
    <source>
        <dbReference type="Proteomes" id="UP001560573"/>
    </source>
</evidence>
<keyword evidence="3" id="KW-1185">Reference proteome</keyword>
<accession>A0ABV3ZLX6</accession>
<proteinExistence type="predicted"/>
<sequence length="147" mass="15468">MALSDWIPIVATIKHALADPKGRNVADYTCTMDKTACGTEFEAVTIKKCQDNIKMQMLQYIADFCGGGIVDQYAGGVVSLTLAAIVGLILKKLIAKNAAQAAISTAGGVTIVLAVDGFADLAITIRKINQIKDAAEKAMQTCCSCPK</sequence>
<dbReference type="Proteomes" id="UP001560573">
    <property type="component" value="Unassembled WGS sequence"/>
</dbReference>
<feature type="transmembrane region" description="Helical" evidence="1">
    <location>
        <begin position="73"/>
        <end position="90"/>
    </location>
</feature>
<protein>
    <submittedName>
        <fullName evidence="2">Uncharacterized protein</fullName>
    </submittedName>
</protein>
<keyword evidence="1" id="KW-0472">Membrane</keyword>
<comment type="caution">
    <text evidence="2">The sequence shown here is derived from an EMBL/GenBank/DDBJ whole genome shotgun (WGS) entry which is preliminary data.</text>
</comment>
<dbReference type="RefSeq" id="WP_369331511.1">
    <property type="nucleotide sequence ID" value="NZ_JAULBC010000007.1"/>
</dbReference>
<dbReference type="EMBL" id="JAULBC010000007">
    <property type="protein sequence ID" value="MEX6690104.1"/>
    <property type="molecule type" value="Genomic_DNA"/>
</dbReference>
<keyword evidence="1" id="KW-0812">Transmembrane</keyword>
<keyword evidence="1" id="KW-1133">Transmembrane helix</keyword>
<organism evidence="2 3">
    <name type="scientific">Danxiaibacter flavus</name>
    <dbReference type="NCBI Taxonomy" id="3049108"/>
    <lineage>
        <taxon>Bacteria</taxon>
        <taxon>Pseudomonadati</taxon>
        <taxon>Bacteroidota</taxon>
        <taxon>Chitinophagia</taxon>
        <taxon>Chitinophagales</taxon>
        <taxon>Chitinophagaceae</taxon>
        <taxon>Danxiaibacter</taxon>
    </lineage>
</organism>
<name>A0ABV3ZLX6_9BACT</name>